<dbReference type="InterPro" id="IPR003149">
    <property type="entry name" value="Fe_hydrogenase_ssu"/>
</dbReference>
<dbReference type="PANTHER" id="PTHR11615">
    <property type="entry name" value="NITRATE, FORMATE, IRON DEHYDROGENASE"/>
    <property type="match status" value="1"/>
</dbReference>
<evidence type="ECO:0000313" key="3">
    <source>
        <dbReference type="EMBL" id="KAF6018101.1"/>
    </source>
</evidence>
<dbReference type="SUPFAM" id="SSF53920">
    <property type="entry name" value="Fe-only hydrogenase"/>
    <property type="match status" value="1"/>
</dbReference>
<comment type="similarity">
    <text evidence="1">Belongs to the NARF family.</text>
</comment>
<dbReference type="Gene3D" id="3.40.50.1780">
    <property type="match status" value="1"/>
</dbReference>
<comment type="caution">
    <text evidence="3">The sequence shown here is derived from an EMBL/GenBank/DDBJ whole genome shotgun (WGS) entry which is preliminary data.</text>
</comment>
<dbReference type="Pfam" id="PF02906">
    <property type="entry name" value="Fe_hyd_lg_C"/>
    <property type="match status" value="1"/>
</dbReference>
<protein>
    <submittedName>
        <fullName evidence="3">NARFL</fullName>
    </submittedName>
</protein>
<sequence>MFSGPLTLTDLDDFIAPSQECIKPVKVERVPGASKKSGVIKIDDDGAYSALNDVGESYKLEKVSITLNDCLACSGCITSAESVLITQQSQHEVNRALSENKTCDIENRKFMVISISPQSRASLAAKYSLSIEEAAGRFTTYLHSIGFDLVLDTTVSRELSLLETCKEFITRKEKYDKGDKSSLPMLTGICPGWVCYAEKSHGEYILPYISNVKSPQQMMGSIVKNFLASQKSLLPSQIYHVTLMPCYDKKLEASRPDFHSKEFDSRDVDCVITASEVIEMIEREGRRLLDYEMSPLDRIFDEIPTHIYSHSGGGSGGYLEHVFIHAAKTLYNIQSPDIQYTVKRNKDLQEVTLTLGGEKKLKFALAYGFRNIQNIVPKIKQRRCPYDFVEGCLNGGGQVKVTGSEDSKDLLNRVTDLYNTSECRSPEDSLVGQRLYDEWLSADNSNTLLTTQYHAVEKSTNALTIKW</sequence>
<dbReference type="InterPro" id="IPR050340">
    <property type="entry name" value="Cytosolic_Fe-S_CAF"/>
</dbReference>
<gene>
    <name evidence="3" type="ORF">EB796_023592</name>
</gene>
<dbReference type="SMART" id="SM00902">
    <property type="entry name" value="Fe_hyd_SSU"/>
    <property type="match status" value="1"/>
</dbReference>
<proteinExistence type="inferred from homology"/>
<dbReference type="AlphaFoldDB" id="A0A7J7IXF6"/>
<evidence type="ECO:0000313" key="4">
    <source>
        <dbReference type="Proteomes" id="UP000593567"/>
    </source>
</evidence>
<dbReference type="OrthoDB" id="10253113at2759"/>
<name>A0A7J7IXF6_BUGNE</name>
<evidence type="ECO:0000259" key="2">
    <source>
        <dbReference type="SMART" id="SM00902"/>
    </source>
</evidence>
<reference evidence="3" key="1">
    <citation type="submission" date="2020-06" db="EMBL/GenBank/DDBJ databases">
        <title>Draft genome of Bugula neritina, a colonial animal packing powerful symbionts and potential medicines.</title>
        <authorList>
            <person name="Rayko M."/>
        </authorList>
    </citation>
    <scope>NUCLEOTIDE SEQUENCE [LARGE SCALE GENOMIC DNA]</scope>
    <source>
        <strain evidence="3">Kwan_BN1</strain>
    </source>
</reference>
<dbReference type="InterPro" id="IPR004108">
    <property type="entry name" value="Fe_hydrogenase_lsu_C"/>
</dbReference>
<feature type="domain" description="Iron hydrogenase small subunit" evidence="2">
    <location>
        <begin position="404"/>
        <end position="457"/>
    </location>
</feature>
<dbReference type="Proteomes" id="UP000593567">
    <property type="component" value="Unassembled WGS sequence"/>
</dbReference>
<dbReference type="EMBL" id="VXIV02003338">
    <property type="protein sequence ID" value="KAF6018101.1"/>
    <property type="molecule type" value="Genomic_DNA"/>
</dbReference>
<accession>A0A7J7IXF6</accession>
<dbReference type="InterPro" id="IPR009016">
    <property type="entry name" value="Fe_hydrogenase"/>
</dbReference>
<evidence type="ECO:0000256" key="1">
    <source>
        <dbReference type="ARBA" id="ARBA00006596"/>
    </source>
</evidence>
<keyword evidence="4" id="KW-1185">Reference proteome</keyword>
<dbReference type="Gene3D" id="3.40.950.10">
    <property type="entry name" value="Fe-only Hydrogenase (Larger Subunit), Chain L, domain 3"/>
    <property type="match status" value="1"/>
</dbReference>
<organism evidence="3 4">
    <name type="scientific">Bugula neritina</name>
    <name type="common">Brown bryozoan</name>
    <name type="synonym">Sertularia neritina</name>
    <dbReference type="NCBI Taxonomy" id="10212"/>
    <lineage>
        <taxon>Eukaryota</taxon>
        <taxon>Metazoa</taxon>
        <taxon>Spiralia</taxon>
        <taxon>Lophotrochozoa</taxon>
        <taxon>Bryozoa</taxon>
        <taxon>Gymnolaemata</taxon>
        <taxon>Cheilostomatida</taxon>
        <taxon>Flustrina</taxon>
        <taxon>Buguloidea</taxon>
        <taxon>Bugulidae</taxon>
        <taxon>Bugula</taxon>
    </lineage>
</organism>